<dbReference type="GO" id="GO:0004674">
    <property type="term" value="F:protein serine/threonine kinase activity"/>
    <property type="evidence" value="ECO:0007669"/>
    <property type="project" value="UniProtKB-KW"/>
</dbReference>
<keyword evidence="3" id="KW-0808">Transferase</keyword>
<protein>
    <recommendedName>
        <fullName evidence="1">non-specific serine/threonine protein kinase</fullName>
        <ecNumber evidence="1">2.7.11.1</ecNumber>
    </recommendedName>
</protein>
<sequence>MRNKYFQLILIDKEILLKKFKQTNIKISQILQKRFINVSPIKKTNHFQAKNSTSNFNQNSNQEMKNSQYNSMKNSGRNIMMNMMMKGSRKLPIYPLQSEISRPLEIDLCFKQSEQIIAGSQLTASLPKKDNNELSPSSQSSSNNLEIVQQDEINHKADFDRVVQKLKKAFSILKILKILYKLQFRFWICKYKGRKENINIRNRVKIFSIYQAIGTRSFWMSIFGEKKTSGDLYAMKIIVWAQKQLETKLDTLKAERNSLEILSGEFVVKAYFSFSHEQYLCFVQEYIIGGDFSHILKMYTALDEEYVRHQIAEIVLALEYLRSKKNCTQRFKT</sequence>
<dbReference type="GO" id="GO:0005524">
    <property type="term" value="F:ATP binding"/>
    <property type="evidence" value="ECO:0007669"/>
    <property type="project" value="UniProtKB-KW"/>
</dbReference>
<comment type="caution">
    <text evidence="8">The sequence shown here is derived from an EMBL/GenBank/DDBJ whole genome shotgun (WGS) entry which is preliminary data.</text>
</comment>
<dbReference type="PANTHER" id="PTHR24356">
    <property type="entry name" value="SERINE/THREONINE-PROTEIN KINASE"/>
    <property type="match status" value="1"/>
</dbReference>
<dbReference type="PROSITE" id="PS50011">
    <property type="entry name" value="PROTEIN_KINASE_DOM"/>
    <property type="match status" value="1"/>
</dbReference>
<organism evidence="8 9">
    <name type="scientific">Paramecium primaurelia</name>
    <dbReference type="NCBI Taxonomy" id="5886"/>
    <lineage>
        <taxon>Eukaryota</taxon>
        <taxon>Sar</taxon>
        <taxon>Alveolata</taxon>
        <taxon>Ciliophora</taxon>
        <taxon>Intramacronucleata</taxon>
        <taxon>Oligohymenophorea</taxon>
        <taxon>Peniculida</taxon>
        <taxon>Parameciidae</taxon>
        <taxon>Paramecium</taxon>
    </lineage>
</organism>
<evidence type="ECO:0000259" key="7">
    <source>
        <dbReference type="PROSITE" id="PS50011"/>
    </source>
</evidence>
<dbReference type="EMBL" id="CAJJDM010000007">
    <property type="protein sequence ID" value="CAD8046533.1"/>
    <property type="molecule type" value="Genomic_DNA"/>
</dbReference>
<evidence type="ECO:0000313" key="9">
    <source>
        <dbReference type="Proteomes" id="UP000688137"/>
    </source>
</evidence>
<dbReference type="EC" id="2.7.11.1" evidence="1"/>
<dbReference type="InterPro" id="IPR050236">
    <property type="entry name" value="Ser_Thr_kinase_AGC"/>
</dbReference>
<keyword evidence="4" id="KW-0547">Nucleotide-binding</keyword>
<evidence type="ECO:0000256" key="4">
    <source>
        <dbReference type="ARBA" id="ARBA00022741"/>
    </source>
</evidence>
<reference evidence="8" key="1">
    <citation type="submission" date="2021-01" db="EMBL/GenBank/DDBJ databases">
        <authorList>
            <consortium name="Genoscope - CEA"/>
            <person name="William W."/>
        </authorList>
    </citation>
    <scope>NUCLEOTIDE SEQUENCE</scope>
</reference>
<evidence type="ECO:0000256" key="5">
    <source>
        <dbReference type="ARBA" id="ARBA00022777"/>
    </source>
</evidence>
<evidence type="ECO:0000256" key="3">
    <source>
        <dbReference type="ARBA" id="ARBA00022679"/>
    </source>
</evidence>
<dbReference type="Proteomes" id="UP000688137">
    <property type="component" value="Unassembled WGS sequence"/>
</dbReference>
<dbReference type="AlphaFoldDB" id="A0A8S1JV91"/>
<keyword evidence="6" id="KW-0067">ATP-binding</keyword>
<keyword evidence="9" id="KW-1185">Reference proteome</keyword>
<evidence type="ECO:0000256" key="2">
    <source>
        <dbReference type="ARBA" id="ARBA00022527"/>
    </source>
</evidence>
<gene>
    <name evidence="8" type="ORF">PPRIM_AZ9-3.1.T0100428</name>
</gene>
<name>A0A8S1JV91_PARPR</name>
<evidence type="ECO:0000256" key="6">
    <source>
        <dbReference type="ARBA" id="ARBA00022840"/>
    </source>
</evidence>
<accession>A0A8S1JV91</accession>
<dbReference type="GO" id="GO:0035556">
    <property type="term" value="P:intracellular signal transduction"/>
    <property type="evidence" value="ECO:0007669"/>
    <property type="project" value="TreeGrafter"/>
</dbReference>
<feature type="domain" description="Protein kinase" evidence="7">
    <location>
        <begin position="207"/>
        <end position="333"/>
    </location>
</feature>
<evidence type="ECO:0000313" key="8">
    <source>
        <dbReference type="EMBL" id="CAD8046533.1"/>
    </source>
</evidence>
<dbReference type="InterPro" id="IPR000719">
    <property type="entry name" value="Prot_kinase_dom"/>
</dbReference>
<proteinExistence type="predicted"/>
<keyword evidence="2" id="KW-0723">Serine/threonine-protein kinase</keyword>
<dbReference type="PANTHER" id="PTHR24356:SF1">
    <property type="entry name" value="SERINE_THREONINE-PROTEIN KINASE GREATWALL"/>
    <property type="match status" value="1"/>
</dbReference>
<keyword evidence="5" id="KW-0418">Kinase</keyword>
<evidence type="ECO:0000256" key="1">
    <source>
        <dbReference type="ARBA" id="ARBA00012513"/>
    </source>
</evidence>
<dbReference type="Pfam" id="PF00069">
    <property type="entry name" value="Pkinase"/>
    <property type="match status" value="1"/>
</dbReference>